<keyword evidence="4" id="KW-0677">Repeat</keyword>
<dbReference type="Proteomes" id="UP000308697">
    <property type="component" value="Unassembled WGS sequence"/>
</dbReference>
<dbReference type="Gene3D" id="3.40.50.980">
    <property type="match status" value="2"/>
</dbReference>
<dbReference type="GO" id="GO:0043041">
    <property type="term" value="P:amino acid activation for nonribosomal peptide biosynthetic process"/>
    <property type="evidence" value="ECO:0007669"/>
    <property type="project" value="TreeGrafter"/>
</dbReference>
<evidence type="ECO:0000256" key="1">
    <source>
        <dbReference type="ARBA" id="ARBA00001957"/>
    </source>
</evidence>
<feature type="domain" description="Carrier" evidence="6">
    <location>
        <begin position="981"/>
        <end position="1055"/>
    </location>
</feature>
<dbReference type="GO" id="GO:0003824">
    <property type="term" value="F:catalytic activity"/>
    <property type="evidence" value="ECO:0007669"/>
    <property type="project" value="InterPro"/>
</dbReference>
<dbReference type="Gene3D" id="2.30.38.10">
    <property type="entry name" value="Luciferase, Domain 3"/>
    <property type="match status" value="1"/>
</dbReference>
<dbReference type="Gene3D" id="3.30.559.30">
    <property type="entry name" value="Nonribosomal peptide synthetase, condensation domain"/>
    <property type="match status" value="2"/>
</dbReference>
<dbReference type="InterPro" id="IPR006162">
    <property type="entry name" value="Ppantetheine_attach_site"/>
</dbReference>
<evidence type="ECO:0000259" key="6">
    <source>
        <dbReference type="PROSITE" id="PS50075"/>
    </source>
</evidence>
<dbReference type="Pfam" id="PF00501">
    <property type="entry name" value="AMP-binding"/>
    <property type="match status" value="1"/>
</dbReference>
<keyword evidence="3" id="KW-0597">Phosphoprotein</keyword>
<sequence>MTKQSGIEDIWPLAPLQQGFLFQALFDEQAHDVYTMQLVLELRGPLAPDVLRRSAEELLRRHPNLRAGFWNERVARPVQVVPREFRLPWRETDLTGLPSAEQDAERRRVLDADRQERFDLAKPPLLRFRLLRLGASLHHLVIHAHHILLDGWSIPLLVRELSELYARDGSATGLPRPHSYRDHLAWLARQSTEQAEAAWRETLSGLSGPTLLFGPDRTREPQFPRKLTATLSEETTARLGGWARERNLTLNTVVQGLWAVLLGRLTGSRDVVFGASVSGRPAELPGVESMIGLFINTLPVRVRLRPDEPLAALLERIQQEQARLLPHHHLGLADVQRAAGTGELFDTLIVFENAPLVSESLERGHTADKVEVKGLDNHDATHYPVTLVPLLVHDRLHLGFEYQPAVLAEPAATALLDRFLRLIDALLDDAERPVGRLDILGAQERRTLLRDWNDTAFEVPEQTLPELFAEQVAAAPGHPAVAFDGTELTFAELDARANRLAHWLIRQGVGTEDIVALALPRSLDIVIALLAVQKAGAAYVPVDPEYPASRIGYMLADARPKLLLTCAEVLDGALRRSAGTVPTTALDTVQLAAALREMPATAPTDAERLRPLLPHHPAYVIYTSGSTGDPKGVVTVHQNVISLFANHQRQVYGPAAEAAGRRLRVGHGWSFSFDASWQPLLALFAGHTIEILDEDTRRDPQRQLDWLRARQIDFIEVSPSFYGQLSAAGLVQDRRSPLAGLGVGGEAVPQAIWDELRELTTTRGYNFYGPTECTVDSVVAEVGDSPTPVIGRPIGNIRAYVLDDFLNPVPPGVEGELYLAGNGLARGYLRRPGVSASRFVADPFGAPGTRMYRTGDVVRWTHDGQLDFSGRTDHQVKIRGFRVELGEVETALGGHPDVAQCAVVVREDRPGVKRLVGYAVPVPGTELDPAALRAHLTGALPDYMVPAALVPLPELPLTTHGKLDRAALPVPAATATSTSRPPRTEPERALCALVAELLGLTAVGPEDNFFELGGDSIVSIQLTGRARALGLSLAPKDVFAAASLADLAAVASADTAAGARTDDTGTGQLPPTPIMRWLTGTGGPIDRYAQGNLLRLPFDLTHDALITAVQALLDRHDVLRTRFTWTPGSDTADFEVRPAGSVAASDIVHRVDATGRTPQEARHALAAAYDAALTRFAPADGVVFQVIWCDTGDRDRDRLLVLGHHLVVDGVSWRILLPDLSAACRAALAGDTPDPAPVPTSFRRWAQALPAEARRPERAAELALWREVLDGGDPLLTDRPLDPARDTVGTLRHLTRTLAAGQTAPLLAEAPAAYGTGVNEVLLSALALAVAAWRTRRGATGEDRSVLVALESHGREEQLLPGADLSRTVGWFTGVYPVRLDPGPVDLDRALDGGGELTDVVKRVGEHLRAVPDNGIGYGLLRHLNPETAERLAQLPVPQIEFNYLGRFTTGETAATEFAIADEQADFSDAADPAMPVTYSLDVNAYTLHRPDGPELHVRWSWPEALLTEADAEALADLWFQALRAITVQATRR</sequence>
<dbReference type="InterPro" id="IPR045851">
    <property type="entry name" value="AMP-bd_C_sf"/>
</dbReference>
<dbReference type="Gene3D" id="3.30.300.30">
    <property type="match status" value="1"/>
</dbReference>
<dbReference type="Pfam" id="PF00668">
    <property type="entry name" value="Condensation"/>
    <property type="match status" value="2"/>
</dbReference>
<dbReference type="RefSeq" id="WP_136737987.1">
    <property type="nucleotide sequence ID" value="NZ_SUMB01000001.1"/>
</dbReference>
<dbReference type="InterPro" id="IPR000873">
    <property type="entry name" value="AMP-dep_synth/lig_dom"/>
</dbReference>
<dbReference type="GO" id="GO:0017000">
    <property type="term" value="P:antibiotic biosynthetic process"/>
    <property type="evidence" value="ECO:0007669"/>
    <property type="project" value="UniProtKB-KW"/>
</dbReference>
<protein>
    <submittedName>
        <fullName evidence="7">Amino acid adenylation domain-containing protein</fullName>
    </submittedName>
</protein>
<dbReference type="NCBIfam" id="TIGR01720">
    <property type="entry name" value="NRPS-para261"/>
    <property type="match status" value="1"/>
</dbReference>
<dbReference type="EMBL" id="SUMB01000001">
    <property type="protein sequence ID" value="TJZ59035.1"/>
    <property type="molecule type" value="Genomic_DNA"/>
</dbReference>
<dbReference type="InterPro" id="IPR009081">
    <property type="entry name" value="PP-bd_ACP"/>
</dbReference>
<dbReference type="CDD" id="cd19543">
    <property type="entry name" value="DCL_NRPS"/>
    <property type="match status" value="1"/>
</dbReference>
<dbReference type="PROSITE" id="PS00455">
    <property type="entry name" value="AMP_BINDING"/>
    <property type="match status" value="1"/>
</dbReference>
<dbReference type="GO" id="GO:0005829">
    <property type="term" value="C:cytosol"/>
    <property type="evidence" value="ECO:0007669"/>
    <property type="project" value="TreeGrafter"/>
</dbReference>
<evidence type="ECO:0000256" key="5">
    <source>
        <dbReference type="ARBA" id="ARBA00023194"/>
    </source>
</evidence>
<dbReference type="CDD" id="cd05930">
    <property type="entry name" value="A_NRPS"/>
    <property type="match status" value="1"/>
</dbReference>
<dbReference type="Gene3D" id="1.10.1200.10">
    <property type="entry name" value="ACP-like"/>
    <property type="match status" value="1"/>
</dbReference>
<dbReference type="OrthoDB" id="2472181at2"/>
<dbReference type="InterPro" id="IPR020845">
    <property type="entry name" value="AMP-binding_CS"/>
</dbReference>
<dbReference type="FunFam" id="2.30.38.10:FF:000001">
    <property type="entry name" value="Non-ribosomal peptide synthetase PvdI"/>
    <property type="match status" value="1"/>
</dbReference>
<dbReference type="PROSITE" id="PS50075">
    <property type="entry name" value="CARRIER"/>
    <property type="match status" value="1"/>
</dbReference>
<dbReference type="SUPFAM" id="SSF52777">
    <property type="entry name" value="CoA-dependent acyltransferases"/>
    <property type="match status" value="4"/>
</dbReference>
<dbReference type="PROSITE" id="PS00012">
    <property type="entry name" value="PHOSPHOPANTETHEINE"/>
    <property type="match status" value="1"/>
</dbReference>
<keyword evidence="8" id="KW-1185">Reference proteome</keyword>
<evidence type="ECO:0000256" key="4">
    <source>
        <dbReference type="ARBA" id="ARBA00022737"/>
    </source>
</evidence>
<comment type="caution">
    <text evidence="7">The sequence shown here is derived from an EMBL/GenBank/DDBJ whole genome shotgun (WGS) entry which is preliminary data.</text>
</comment>
<dbReference type="SUPFAM" id="SSF56801">
    <property type="entry name" value="Acetyl-CoA synthetase-like"/>
    <property type="match status" value="1"/>
</dbReference>
<evidence type="ECO:0000313" key="8">
    <source>
        <dbReference type="Proteomes" id="UP000308697"/>
    </source>
</evidence>
<dbReference type="PANTHER" id="PTHR45527">
    <property type="entry name" value="NONRIBOSOMAL PEPTIDE SYNTHETASE"/>
    <property type="match status" value="1"/>
</dbReference>
<evidence type="ECO:0000256" key="3">
    <source>
        <dbReference type="ARBA" id="ARBA00022553"/>
    </source>
</evidence>
<dbReference type="InterPro" id="IPR001242">
    <property type="entry name" value="Condensation_dom"/>
</dbReference>
<organism evidence="7 8">
    <name type="scientific">Streptomyces piniterrae</name>
    <dbReference type="NCBI Taxonomy" id="2571125"/>
    <lineage>
        <taxon>Bacteria</taxon>
        <taxon>Bacillati</taxon>
        <taxon>Actinomycetota</taxon>
        <taxon>Actinomycetes</taxon>
        <taxon>Kitasatosporales</taxon>
        <taxon>Streptomycetaceae</taxon>
        <taxon>Streptomyces</taxon>
    </lineage>
</organism>
<gene>
    <name evidence="7" type="ORF">FCH28_02500</name>
</gene>
<dbReference type="NCBIfam" id="TIGR01733">
    <property type="entry name" value="AA-adenyl-dom"/>
    <property type="match status" value="1"/>
</dbReference>
<dbReference type="Pfam" id="PF13193">
    <property type="entry name" value="AMP-binding_C"/>
    <property type="match status" value="1"/>
</dbReference>
<dbReference type="GO" id="GO:0031177">
    <property type="term" value="F:phosphopantetheine binding"/>
    <property type="evidence" value="ECO:0007669"/>
    <property type="project" value="InterPro"/>
</dbReference>
<dbReference type="InterPro" id="IPR025110">
    <property type="entry name" value="AMP-bd_C"/>
</dbReference>
<dbReference type="InterPro" id="IPR020806">
    <property type="entry name" value="PKS_PP-bd"/>
</dbReference>
<dbReference type="GO" id="GO:0008610">
    <property type="term" value="P:lipid biosynthetic process"/>
    <property type="evidence" value="ECO:0007669"/>
    <property type="project" value="UniProtKB-ARBA"/>
</dbReference>
<dbReference type="SMART" id="SM00823">
    <property type="entry name" value="PKS_PP"/>
    <property type="match status" value="1"/>
</dbReference>
<dbReference type="SUPFAM" id="SSF47336">
    <property type="entry name" value="ACP-like"/>
    <property type="match status" value="1"/>
</dbReference>
<dbReference type="PANTHER" id="PTHR45527:SF1">
    <property type="entry name" value="FATTY ACID SYNTHASE"/>
    <property type="match status" value="1"/>
</dbReference>
<dbReference type="Gene3D" id="3.30.559.10">
    <property type="entry name" value="Chloramphenicol acetyltransferase-like domain"/>
    <property type="match status" value="2"/>
</dbReference>
<evidence type="ECO:0000313" key="7">
    <source>
        <dbReference type="EMBL" id="TJZ59035.1"/>
    </source>
</evidence>
<dbReference type="InterPro" id="IPR036736">
    <property type="entry name" value="ACP-like_sf"/>
</dbReference>
<dbReference type="FunFam" id="3.30.300.30:FF:000010">
    <property type="entry name" value="Enterobactin synthetase component F"/>
    <property type="match status" value="1"/>
</dbReference>
<reference evidence="7 8" key="1">
    <citation type="submission" date="2019-04" db="EMBL/GenBank/DDBJ databases">
        <title>Streptomyces piniterrae sp. nov., a heliquinomycin-producing actinomycete isolated from rhizosphere soil of Pinus yunnanensis.</title>
        <authorList>
            <person name="Zhuang X."/>
            <person name="Zhao J."/>
        </authorList>
    </citation>
    <scope>NUCLEOTIDE SEQUENCE [LARGE SCALE GENOMIC DNA]</scope>
    <source>
        <strain evidence="8">jys28</strain>
    </source>
</reference>
<dbReference type="GO" id="GO:0044550">
    <property type="term" value="P:secondary metabolite biosynthetic process"/>
    <property type="evidence" value="ECO:0007669"/>
    <property type="project" value="TreeGrafter"/>
</dbReference>
<keyword evidence="2" id="KW-0596">Phosphopantetheine</keyword>
<comment type="cofactor">
    <cofactor evidence="1">
        <name>pantetheine 4'-phosphate</name>
        <dbReference type="ChEBI" id="CHEBI:47942"/>
    </cofactor>
</comment>
<proteinExistence type="predicted"/>
<accession>A0A4U0NWA0</accession>
<dbReference type="InterPro" id="IPR010060">
    <property type="entry name" value="NRPS_synth"/>
</dbReference>
<dbReference type="FunFam" id="3.40.50.980:FF:000001">
    <property type="entry name" value="Non-ribosomal peptide synthetase"/>
    <property type="match status" value="1"/>
</dbReference>
<keyword evidence="5" id="KW-0045">Antibiotic biosynthesis</keyword>
<dbReference type="Pfam" id="PF00550">
    <property type="entry name" value="PP-binding"/>
    <property type="match status" value="1"/>
</dbReference>
<evidence type="ECO:0000256" key="2">
    <source>
        <dbReference type="ARBA" id="ARBA00022450"/>
    </source>
</evidence>
<name>A0A4U0NWA0_9ACTN</name>
<dbReference type="InterPro" id="IPR010071">
    <property type="entry name" value="AA_adenyl_dom"/>
</dbReference>
<dbReference type="InterPro" id="IPR023213">
    <property type="entry name" value="CAT-like_dom_sf"/>
</dbReference>